<gene>
    <name evidence="1" type="ORF">HUJ06_025794</name>
</gene>
<dbReference type="AlphaFoldDB" id="A0A822XVF9"/>
<evidence type="ECO:0000313" key="1">
    <source>
        <dbReference type="EMBL" id="DAD24330.1"/>
    </source>
</evidence>
<dbReference type="EMBL" id="DUZY01000001">
    <property type="protein sequence ID" value="DAD24330.1"/>
    <property type="molecule type" value="Genomic_DNA"/>
</dbReference>
<name>A0A822XVF9_NELNU</name>
<sequence length="255" mass="29016">MGDGRRQVICLPDGMNGQGWTRVAKVLQEYVERCWLKKENSISLGTKKMSQIQVPDSQKQSLQSMSGRVVCTPRLVLGGCKEDWSKKMVVLKKKKVVDWKRILNDVTFRIPTLDSAVLDPFDNNKVMLDLGNFQAEFMTLETLEGTVTVANSTPCNETSIPEGSVRLKVFGLPFNLWLDHVFNKVATACGGVLEDICIDDLYMVKIKVTDANLHRILRLIDLFAEGRWRKLWVAMEDEAFLWNGGKEVEDDFNWI</sequence>
<evidence type="ECO:0000313" key="2">
    <source>
        <dbReference type="Proteomes" id="UP000607653"/>
    </source>
</evidence>
<dbReference type="Proteomes" id="UP000607653">
    <property type="component" value="Unassembled WGS sequence"/>
</dbReference>
<accession>A0A822XVF9</accession>
<keyword evidence="2" id="KW-1185">Reference proteome</keyword>
<reference evidence="1 2" key="1">
    <citation type="journal article" date="2020" name="Mol. Biol. Evol.">
        <title>Distinct Expression and Methylation Patterns for Genes with Different Fates following a Single Whole-Genome Duplication in Flowering Plants.</title>
        <authorList>
            <person name="Shi T."/>
            <person name="Rahmani R.S."/>
            <person name="Gugger P.F."/>
            <person name="Wang M."/>
            <person name="Li H."/>
            <person name="Zhang Y."/>
            <person name="Li Z."/>
            <person name="Wang Q."/>
            <person name="Van de Peer Y."/>
            <person name="Marchal K."/>
            <person name="Chen J."/>
        </authorList>
    </citation>
    <scope>NUCLEOTIDE SEQUENCE [LARGE SCALE GENOMIC DNA]</scope>
    <source>
        <tissue evidence="1">Leaf</tissue>
    </source>
</reference>
<comment type="caution">
    <text evidence="1">The sequence shown here is derived from an EMBL/GenBank/DDBJ whole genome shotgun (WGS) entry which is preliminary data.</text>
</comment>
<protein>
    <recommendedName>
        <fullName evidence="3">DUF4283 domain-containing protein</fullName>
    </recommendedName>
</protein>
<evidence type="ECO:0008006" key="3">
    <source>
        <dbReference type="Google" id="ProtNLM"/>
    </source>
</evidence>
<organism evidence="1 2">
    <name type="scientific">Nelumbo nucifera</name>
    <name type="common">Sacred lotus</name>
    <dbReference type="NCBI Taxonomy" id="4432"/>
    <lineage>
        <taxon>Eukaryota</taxon>
        <taxon>Viridiplantae</taxon>
        <taxon>Streptophyta</taxon>
        <taxon>Embryophyta</taxon>
        <taxon>Tracheophyta</taxon>
        <taxon>Spermatophyta</taxon>
        <taxon>Magnoliopsida</taxon>
        <taxon>Proteales</taxon>
        <taxon>Nelumbonaceae</taxon>
        <taxon>Nelumbo</taxon>
    </lineage>
</organism>
<proteinExistence type="predicted"/>